<feature type="region of interest" description="Disordered" evidence="1">
    <location>
        <begin position="1"/>
        <end position="35"/>
    </location>
</feature>
<accession>A0ABN7J6L7</accession>
<dbReference type="EMBL" id="CAJHJG010004754">
    <property type="protein sequence ID" value="CAD6944026.1"/>
    <property type="molecule type" value="Genomic_DNA"/>
</dbReference>
<reference evidence="2" key="1">
    <citation type="submission" date="2020-10" db="EMBL/GenBank/DDBJ databases">
        <authorList>
            <person name="Sedaghatjoo S."/>
        </authorList>
    </citation>
    <scope>NUCLEOTIDE SEQUENCE</scope>
    <source>
        <strain evidence="2">AZH3</strain>
    </source>
</reference>
<keyword evidence="3" id="KW-1185">Reference proteome</keyword>
<sequence>MRPLSERVPVFKSPHAGAPGTSSPYPRKVNRWSPSTHSPARVAITYFHNGITNHARKIFRAMLKANLRMTDTNCPMCCAVQRDEMHKPAKCPMKDVNLGAQIKYREDNDWTAPLSCWTCGLPDAYCNCERKGGTEPSQRTRDAVRGILLLLTHNEDVRDEAVSYAQGMYNPEYTLGPPRGPGLLAPEWQETIVFMNDIKVYRAFPAVA</sequence>
<gene>
    <name evidence="2" type="ORF">JKIAZH3_G3572</name>
</gene>
<feature type="non-terminal residue" evidence="2">
    <location>
        <position position="208"/>
    </location>
</feature>
<proteinExistence type="predicted"/>
<evidence type="ECO:0000313" key="3">
    <source>
        <dbReference type="Proteomes" id="UP000836402"/>
    </source>
</evidence>
<dbReference type="Proteomes" id="UP000836402">
    <property type="component" value="Unassembled WGS sequence"/>
</dbReference>
<evidence type="ECO:0000313" key="2">
    <source>
        <dbReference type="EMBL" id="CAD6944026.1"/>
    </source>
</evidence>
<protein>
    <submittedName>
        <fullName evidence="2">Uncharacterized protein</fullName>
    </submittedName>
</protein>
<name>A0ABN7J6L7_9BASI</name>
<organism evidence="2 3">
    <name type="scientific">Tilletia caries</name>
    <name type="common">wheat bunt fungus</name>
    <dbReference type="NCBI Taxonomy" id="13290"/>
    <lineage>
        <taxon>Eukaryota</taxon>
        <taxon>Fungi</taxon>
        <taxon>Dikarya</taxon>
        <taxon>Basidiomycota</taxon>
        <taxon>Ustilaginomycotina</taxon>
        <taxon>Exobasidiomycetes</taxon>
        <taxon>Tilletiales</taxon>
        <taxon>Tilletiaceae</taxon>
        <taxon>Tilletia</taxon>
    </lineage>
</organism>
<evidence type="ECO:0000256" key="1">
    <source>
        <dbReference type="SAM" id="MobiDB-lite"/>
    </source>
</evidence>
<comment type="caution">
    <text evidence="2">The sequence shown here is derived from an EMBL/GenBank/DDBJ whole genome shotgun (WGS) entry which is preliminary data.</text>
</comment>